<dbReference type="GO" id="GO:0061522">
    <property type="term" value="F:1,4-dihydroxy-2-naphthoyl-CoA thioesterase activity"/>
    <property type="evidence" value="ECO:0007669"/>
    <property type="project" value="TreeGrafter"/>
</dbReference>
<dbReference type="InterPro" id="IPR029069">
    <property type="entry name" value="HotDog_dom_sf"/>
</dbReference>
<name>A0A369TE76_9PROT</name>
<dbReference type="SUPFAM" id="SSF54637">
    <property type="entry name" value="Thioesterase/thiol ester dehydrase-isomerase"/>
    <property type="match status" value="1"/>
</dbReference>
<dbReference type="PANTHER" id="PTHR43240:SF10">
    <property type="entry name" value="BLL4964 PROTEIN"/>
    <property type="match status" value="1"/>
</dbReference>
<protein>
    <submittedName>
        <fullName evidence="3">PaaI family thioesterase</fullName>
    </submittedName>
</protein>
<evidence type="ECO:0000313" key="3">
    <source>
        <dbReference type="EMBL" id="RDD61236.1"/>
    </source>
</evidence>
<evidence type="ECO:0000313" key="4">
    <source>
        <dbReference type="Proteomes" id="UP000253941"/>
    </source>
</evidence>
<dbReference type="GO" id="GO:0005829">
    <property type="term" value="C:cytosol"/>
    <property type="evidence" value="ECO:0007669"/>
    <property type="project" value="TreeGrafter"/>
</dbReference>
<evidence type="ECO:0000259" key="2">
    <source>
        <dbReference type="Pfam" id="PF03061"/>
    </source>
</evidence>
<evidence type="ECO:0000256" key="1">
    <source>
        <dbReference type="ARBA" id="ARBA00022801"/>
    </source>
</evidence>
<dbReference type="InterPro" id="IPR003736">
    <property type="entry name" value="PAAI_dom"/>
</dbReference>
<keyword evidence="4" id="KW-1185">Reference proteome</keyword>
<comment type="caution">
    <text evidence="3">The sequence shown here is derived from an EMBL/GenBank/DDBJ whole genome shotgun (WGS) entry which is preliminary data.</text>
</comment>
<proteinExistence type="predicted"/>
<organism evidence="3 4">
    <name type="scientific">Ferruginivarius sediminum</name>
    <dbReference type="NCBI Taxonomy" id="2661937"/>
    <lineage>
        <taxon>Bacteria</taxon>
        <taxon>Pseudomonadati</taxon>
        <taxon>Pseudomonadota</taxon>
        <taxon>Alphaproteobacteria</taxon>
        <taxon>Rhodospirillales</taxon>
        <taxon>Rhodospirillaceae</taxon>
        <taxon>Ferruginivarius</taxon>
    </lineage>
</organism>
<dbReference type="AlphaFoldDB" id="A0A369TE76"/>
<dbReference type="EMBL" id="QPMH01000014">
    <property type="protein sequence ID" value="RDD61236.1"/>
    <property type="molecule type" value="Genomic_DNA"/>
</dbReference>
<keyword evidence="1" id="KW-0378">Hydrolase</keyword>
<dbReference type="Gene3D" id="3.10.129.10">
    <property type="entry name" value="Hotdog Thioesterase"/>
    <property type="match status" value="1"/>
</dbReference>
<dbReference type="CDD" id="cd03443">
    <property type="entry name" value="PaaI_thioesterase"/>
    <property type="match status" value="1"/>
</dbReference>
<accession>A0A369TE76</accession>
<reference evidence="3 4" key="1">
    <citation type="submission" date="2018-07" db="EMBL/GenBank/DDBJ databases">
        <title>Venubactetium sediminum gen. nov., sp. nov., isolated from a marine solar saltern.</title>
        <authorList>
            <person name="Wang S."/>
        </authorList>
    </citation>
    <scope>NUCLEOTIDE SEQUENCE [LARGE SCALE GENOMIC DNA]</scope>
    <source>
        <strain evidence="3 4">WD2A32</strain>
    </source>
</reference>
<feature type="domain" description="Thioesterase" evidence="2">
    <location>
        <begin position="63"/>
        <end position="136"/>
    </location>
</feature>
<dbReference type="Pfam" id="PF03061">
    <property type="entry name" value="4HBT"/>
    <property type="match status" value="1"/>
</dbReference>
<sequence length="157" mass="17136">MGSSTGPRPRGEECVSRITKEEVAELTQRELPWAIWMGVAVEEIGNGHCRVHMPHKEENLRPGGTVSGPAMMGLADYSLYVAVLSSIGRVELAVTSQLSINFLRKPRPGDIIADCRMIKVGRRLAYGEVFLYSEGREADGPVAHVTGTYAIPEDRGV</sequence>
<dbReference type="NCBIfam" id="TIGR00369">
    <property type="entry name" value="unchar_dom_1"/>
    <property type="match status" value="1"/>
</dbReference>
<dbReference type="Proteomes" id="UP000253941">
    <property type="component" value="Unassembled WGS sequence"/>
</dbReference>
<gene>
    <name evidence="3" type="ORF">DRB17_14215</name>
</gene>
<dbReference type="InterPro" id="IPR006683">
    <property type="entry name" value="Thioestr_dom"/>
</dbReference>
<dbReference type="PANTHER" id="PTHR43240">
    <property type="entry name" value="1,4-DIHYDROXY-2-NAPHTHOYL-COA THIOESTERASE 1"/>
    <property type="match status" value="1"/>
</dbReference>